<dbReference type="OrthoDB" id="2179at2157"/>
<comment type="caution">
    <text evidence="2">The sequence shown here is derived from an EMBL/GenBank/DDBJ whole genome shotgun (WGS) entry which is preliminary data.</text>
</comment>
<organism evidence="2 3">
    <name type="scientific">Methanothermobacter thermautotrophicus</name>
    <name type="common">Methanobacterium thermoformicicum</name>
    <dbReference type="NCBI Taxonomy" id="145262"/>
    <lineage>
        <taxon>Archaea</taxon>
        <taxon>Methanobacteriati</taxon>
        <taxon>Methanobacteriota</taxon>
        <taxon>Methanomada group</taxon>
        <taxon>Methanobacteria</taxon>
        <taxon>Methanobacteriales</taxon>
        <taxon>Methanobacteriaceae</taxon>
        <taxon>Methanothermobacter</taxon>
    </lineage>
</organism>
<evidence type="ECO:0000313" key="3">
    <source>
        <dbReference type="Proteomes" id="UP000646659"/>
    </source>
</evidence>
<dbReference type="Pfam" id="PF09376">
    <property type="entry name" value="NurA"/>
    <property type="match status" value="1"/>
</dbReference>
<proteinExistence type="predicted"/>
<reference evidence="2" key="1">
    <citation type="submission" date="2018-06" db="EMBL/GenBank/DDBJ databases">
        <title>Draft genome sequence of Methanothermobacter thermautotrophicus Strain WHS, a thermophilic, hydrogenotrophic methanogen isolated from Washburn Hot Springs in Yellowstone National Park, USA.</title>
        <authorList>
            <person name="Mckay L.J."/>
            <person name="Klingelsmith K."/>
            <person name="Inskeep W.P."/>
            <person name="Fields M.W."/>
        </authorList>
    </citation>
    <scope>NUCLEOTIDE SEQUENCE</scope>
    <source>
        <strain evidence="2">WHS</strain>
    </source>
</reference>
<evidence type="ECO:0000313" key="2">
    <source>
        <dbReference type="EMBL" id="MBE2900787.1"/>
    </source>
</evidence>
<protein>
    <recommendedName>
        <fullName evidence="1">NurA domain-containing protein</fullName>
    </recommendedName>
</protein>
<feature type="domain" description="NurA" evidence="1">
    <location>
        <begin position="53"/>
        <end position="309"/>
    </location>
</feature>
<dbReference type="Proteomes" id="UP000646659">
    <property type="component" value="Unassembled WGS sequence"/>
</dbReference>
<dbReference type="SMART" id="SM00933">
    <property type="entry name" value="NurA"/>
    <property type="match status" value="1"/>
</dbReference>
<dbReference type="InterPro" id="IPR018977">
    <property type="entry name" value="NurA_domain"/>
</dbReference>
<dbReference type="AlphaFoldDB" id="A0A842YP95"/>
<gene>
    <name evidence="2" type="ORF">DNK57_08310</name>
</gene>
<accession>A0A842YP95</accession>
<dbReference type="EMBL" id="QKOF01000007">
    <property type="protein sequence ID" value="MBE2900787.1"/>
    <property type="molecule type" value="Genomic_DNA"/>
</dbReference>
<sequence length="358" mass="40578">MGDFLLDVLDRIAQTLEGSVRADLGRPYFRSSRYRVHEFTADGFIPIQGRDKRLLAFIDGGNSPILEGPAISVQINRVALSLFRGDARIQPEMPSRIEFFSVMKIHPEDGTCRFQLHPIREEYREFLPDEDDLQLGLADAELVDESTLRGLPRRFAEWTMATGALNELDDGDILVRDGSLQASFERENRYIMKLMDEARDIHVAGLSKTCTLYTTTSISLLAAVGRLAAESYMEGGWCYHPVAIRTDRPTTITAVKLNPAGRIFRMDILGECGRDDAMEVASALSLNARDACFPGYPYGLVDVDMRARVSGDEVEIYRRRLLSQVRDREVLEGIREEIDTMNYHDELNRYAGEDQWKL</sequence>
<name>A0A842YP95_METTF</name>
<evidence type="ECO:0000259" key="1">
    <source>
        <dbReference type="SMART" id="SM00933"/>
    </source>
</evidence>